<feature type="transmembrane region" description="Helical" evidence="9">
    <location>
        <begin position="340"/>
        <end position="360"/>
    </location>
</feature>
<dbReference type="GO" id="GO:0022857">
    <property type="term" value="F:transmembrane transporter activity"/>
    <property type="evidence" value="ECO:0007669"/>
    <property type="project" value="InterPro"/>
</dbReference>
<feature type="region of interest" description="Disordered" evidence="8">
    <location>
        <begin position="1"/>
        <end position="20"/>
    </location>
</feature>
<evidence type="ECO:0000256" key="5">
    <source>
        <dbReference type="ARBA" id="ARBA00022692"/>
    </source>
</evidence>
<evidence type="ECO:0000256" key="2">
    <source>
        <dbReference type="ARBA" id="ARBA00007935"/>
    </source>
</evidence>
<feature type="transmembrane region" description="Helical" evidence="9">
    <location>
        <begin position="313"/>
        <end position="334"/>
    </location>
</feature>
<dbReference type="GO" id="GO:0005886">
    <property type="term" value="C:plasma membrane"/>
    <property type="evidence" value="ECO:0007669"/>
    <property type="project" value="UniProtKB-SubCell"/>
</dbReference>
<keyword evidence="5 9" id="KW-0812">Transmembrane</keyword>
<organism evidence="10 11">
    <name type="scientific">Blastococcus aggregatus</name>
    <dbReference type="NCBI Taxonomy" id="38502"/>
    <lineage>
        <taxon>Bacteria</taxon>
        <taxon>Bacillati</taxon>
        <taxon>Actinomycetota</taxon>
        <taxon>Actinomycetes</taxon>
        <taxon>Geodermatophilales</taxon>
        <taxon>Geodermatophilaceae</taxon>
        <taxon>Blastococcus</taxon>
    </lineage>
</organism>
<evidence type="ECO:0000256" key="9">
    <source>
        <dbReference type="SAM" id="Phobius"/>
    </source>
</evidence>
<evidence type="ECO:0000256" key="8">
    <source>
        <dbReference type="SAM" id="MobiDB-lite"/>
    </source>
</evidence>
<feature type="transmembrane region" description="Helical" evidence="9">
    <location>
        <begin position="149"/>
        <end position="170"/>
    </location>
</feature>
<evidence type="ECO:0000256" key="4">
    <source>
        <dbReference type="ARBA" id="ARBA00022475"/>
    </source>
</evidence>
<dbReference type="Proteomes" id="UP000219435">
    <property type="component" value="Unassembled WGS sequence"/>
</dbReference>
<comment type="similarity">
    <text evidence="2">Belongs to the binding-protein-dependent transport system permease family. FecCD subfamily.</text>
</comment>
<evidence type="ECO:0000256" key="7">
    <source>
        <dbReference type="ARBA" id="ARBA00023136"/>
    </source>
</evidence>
<feature type="transmembrane region" description="Helical" evidence="9">
    <location>
        <begin position="93"/>
        <end position="110"/>
    </location>
</feature>
<dbReference type="GO" id="GO:0033214">
    <property type="term" value="P:siderophore-iron import into cell"/>
    <property type="evidence" value="ECO:0007669"/>
    <property type="project" value="TreeGrafter"/>
</dbReference>
<sequence length="365" mass="36599">MSTLTHRTRSGRTTAGPGAVRPRRPAALVYGAAVAGLLAAVLAGIWVGAVPLPPGQVVLTLLDRALEPFGVSVDGGLEGTQAAVLLQLRLPRVVLAVLVGAALAIAGAGYQGVFRNPLADPYLLGAAAGAGLGATLTIAYAPAQSLGPVGIVPLAAFAGALVGVGCALALGTVAGGSHSPTLLLAGIAVAAFLSAAQSLVQQQNTDDLREIYGWMIGQLGSSHWSDIALVLPYLAVSCAVLLFCGRALDVLSVGDDEASSLGVHPGRLRLLVIVAASLATASAVSVSGLIGFVGLVVPHVVRRLAGGSYTRVLPLSLLVGGAFLVVADLVARVVLAPAELPIGVVTAFVGAPFFAVLLWAGARRR</sequence>
<feature type="compositionally biased region" description="Basic residues" evidence="8">
    <location>
        <begin position="1"/>
        <end position="10"/>
    </location>
</feature>
<gene>
    <name evidence="10" type="ORF">SAMN05660748_0457</name>
</gene>
<dbReference type="RefSeq" id="WP_245852312.1">
    <property type="nucleotide sequence ID" value="NZ_OBQI01000001.1"/>
</dbReference>
<keyword evidence="7 9" id="KW-0472">Membrane</keyword>
<feature type="transmembrane region" description="Helical" evidence="9">
    <location>
        <begin position="182"/>
        <end position="200"/>
    </location>
</feature>
<evidence type="ECO:0000313" key="11">
    <source>
        <dbReference type="Proteomes" id="UP000219435"/>
    </source>
</evidence>
<evidence type="ECO:0000256" key="1">
    <source>
        <dbReference type="ARBA" id="ARBA00004651"/>
    </source>
</evidence>
<comment type="subcellular location">
    <subcellularLocation>
        <location evidence="1">Cell membrane</location>
        <topology evidence="1">Multi-pass membrane protein</topology>
    </subcellularLocation>
</comment>
<accession>A0A285UYB6</accession>
<keyword evidence="3" id="KW-0813">Transport</keyword>
<reference evidence="11" key="1">
    <citation type="submission" date="2017-08" db="EMBL/GenBank/DDBJ databases">
        <authorList>
            <person name="Varghese N."/>
            <person name="Submissions S."/>
        </authorList>
    </citation>
    <scope>NUCLEOTIDE SEQUENCE [LARGE SCALE GENOMIC DNA]</scope>
    <source>
        <strain evidence="11">DSM 4725</strain>
    </source>
</reference>
<name>A0A285UYB6_9ACTN</name>
<dbReference type="PANTHER" id="PTHR30472:SF25">
    <property type="entry name" value="ABC TRANSPORTER PERMEASE PROTEIN MJ0876-RELATED"/>
    <property type="match status" value="1"/>
</dbReference>
<evidence type="ECO:0000256" key="3">
    <source>
        <dbReference type="ARBA" id="ARBA00022448"/>
    </source>
</evidence>
<dbReference type="Pfam" id="PF01032">
    <property type="entry name" value="FecCD"/>
    <property type="match status" value="1"/>
</dbReference>
<protein>
    <submittedName>
        <fullName evidence="10">Iron complex transport system permease protein</fullName>
    </submittedName>
</protein>
<dbReference type="PANTHER" id="PTHR30472">
    <property type="entry name" value="FERRIC ENTEROBACTIN TRANSPORT SYSTEM PERMEASE PROTEIN"/>
    <property type="match status" value="1"/>
</dbReference>
<evidence type="ECO:0000256" key="6">
    <source>
        <dbReference type="ARBA" id="ARBA00022989"/>
    </source>
</evidence>
<evidence type="ECO:0000313" key="10">
    <source>
        <dbReference type="EMBL" id="SOC46812.1"/>
    </source>
</evidence>
<feature type="transmembrane region" description="Helical" evidence="9">
    <location>
        <begin position="27"/>
        <end position="49"/>
    </location>
</feature>
<keyword evidence="6 9" id="KW-1133">Transmembrane helix</keyword>
<dbReference type="FunFam" id="1.10.3470.10:FF:000001">
    <property type="entry name" value="Vitamin B12 ABC transporter permease BtuC"/>
    <property type="match status" value="1"/>
</dbReference>
<proteinExistence type="inferred from homology"/>
<feature type="transmembrane region" description="Helical" evidence="9">
    <location>
        <begin position="122"/>
        <end position="142"/>
    </location>
</feature>
<dbReference type="EMBL" id="OBQI01000001">
    <property type="protein sequence ID" value="SOC46812.1"/>
    <property type="molecule type" value="Genomic_DNA"/>
</dbReference>
<dbReference type="SUPFAM" id="SSF81345">
    <property type="entry name" value="ABC transporter involved in vitamin B12 uptake, BtuC"/>
    <property type="match status" value="1"/>
</dbReference>
<dbReference type="AlphaFoldDB" id="A0A285UYB6"/>
<dbReference type="CDD" id="cd06550">
    <property type="entry name" value="TM_ABC_iron-siderophores_like"/>
    <property type="match status" value="1"/>
</dbReference>
<keyword evidence="4" id="KW-1003">Cell membrane</keyword>
<dbReference type="Gene3D" id="1.10.3470.10">
    <property type="entry name" value="ABC transporter involved in vitamin B12 uptake, BtuC"/>
    <property type="match status" value="1"/>
</dbReference>
<dbReference type="InterPro" id="IPR000522">
    <property type="entry name" value="ABC_transptr_permease_BtuC"/>
</dbReference>
<feature type="transmembrane region" description="Helical" evidence="9">
    <location>
        <begin position="268"/>
        <end position="301"/>
    </location>
</feature>
<dbReference type="InterPro" id="IPR037294">
    <property type="entry name" value="ABC_BtuC-like"/>
</dbReference>
<keyword evidence="11" id="KW-1185">Reference proteome</keyword>